<name>M7T7L3_EUTLA</name>
<feature type="compositionally biased region" description="Low complexity" evidence="1">
    <location>
        <begin position="215"/>
        <end position="227"/>
    </location>
</feature>
<evidence type="ECO:0000256" key="1">
    <source>
        <dbReference type="SAM" id="MobiDB-lite"/>
    </source>
</evidence>
<feature type="compositionally biased region" description="Polar residues" evidence="1">
    <location>
        <begin position="342"/>
        <end position="359"/>
    </location>
</feature>
<feature type="region of interest" description="Disordered" evidence="1">
    <location>
        <begin position="168"/>
        <end position="424"/>
    </location>
</feature>
<sequence>MKADEDFIRIVSQVGEYANGLVHNWSAVLFCMSCRENWNATLPGLQQRWNDVLHPMILQAQADARAYPAADQANGNVGSNSFTSYIHPEYDSSDDEDPYDHSLTSYARLIIRKFPRGFEDMPPPRDPGPGEVLPSFIYVPDLASTSRAANYGYRARIIDPRGSDFDVFVDSDPGSDDNTANNNAANNGAANDDAASDVDSNTADDGSAEDDSSDDAGSAQGAGNDDGVSSLDDSEAEYNVETPSELSTDHEPTSVPDAARDDFIVNYRGRRLGTPTGQTFEREAADEDYLEDRSVRYSSSDTSSDEEGKTGKEKIQENADKVLTKNRRKAKGKAKDEGKSKLPSSTPGDVSDSSTTHEPYSTHDEYEPADEDGGESPQRPSGPYGLSDEEFSPTIRRRHRERTASLRSSPKSLAKIAEDDKNSS</sequence>
<feature type="compositionally biased region" description="Basic and acidic residues" evidence="1">
    <location>
        <begin position="306"/>
        <end position="323"/>
    </location>
</feature>
<dbReference type="Proteomes" id="UP000012174">
    <property type="component" value="Unassembled WGS sequence"/>
</dbReference>
<proteinExistence type="predicted"/>
<feature type="compositionally biased region" description="Low complexity" evidence="1">
    <location>
        <begin position="176"/>
        <end position="205"/>
    </location>
</feature>
<dbReference type="AlphaFoldDB" id="M7T7L3"/>
<dbReference type="EMBL" id="KB705355">
    <property type="protein sequence ID" value="EMR72898.1"/>
    <property type="molecule type" value="Genomic_DNA"/>
</dbReference>
<reference evidence="3" key="1">
    <citation type="journal article" date="2013" name="Genome Announc.">
        <title>Draft genome sequence of the grapevine dieback fungus Eutypa lata UCR-EL1.</title>
        <authorList>
            <person name="Blanco-Ulate B."/>
            <person name="Rolshausen P.E."/>
            <person name="Cantu D."/>
        </authorList>
    </citation>
    <scope>NUCLEOTIDE SEQUENCE [LARGE SCALE GENOMIC DNA]</scope>
    <source>
        <strain evidence="3">UCR-EL1</strain>
    </source>
</reference>
<evidence type="ECO:0000313" key="3">
    <source>
        <dbReference type="Proteomes" id="UP000012174"/>
    </source>
</evidence>
<evidence type="ECO:0000313" key="2">
    <source>
        <dbReference type="EMBL" id="EMR72898.1"/>
    </source>
</evidence>
<gene>
    <name evidence="2" type="ORF">UCREL1_42</name>
</gene>
<accession>M7T7L3</accession>
<feature type="compositionally biased region" description="Basic and acidic residues" evidence="1">
    <location>
        <begin position="247"/>
        <end position="263"/>
    </location>
</feature>
<protein>
    <submittedName>
        <fullName evidence="2">Uncharacterized protein</fullName>
    </submittedName>
</protein>
<organism evidence="2 3">
    <name type="scientific">Eutypa lata (strain UCR-EL1)</name>
    <name type="common">Grapevine dieback disease fungus</name>
    <name type="synonym">Eutypa armeniacae</name>
    <dbReference type="NCBI Taxonomy" id="1287681"/>
    <lineage>
        <taxon>Eukaryota</taxon>
        <taxon>Fungi</taxon>
        <taxon>Dikarya</taxon>
        <taxon>Ascomycota</taxon>
        <taxon>Pezizomycotina</taxon>
        <taxon>Sordariomycetes</taxon>
        <taxon>Xylariomycetidae</taxon>
        <taxon>Xylariales</taxon>
        <taxon>Diatrypaceae</taxon>
        <taxon>Eutypa</taxon>
    </lineage>
</organism>
<dbReference type="KEGG" id="ela:UCREL1_42"/>
<keyword evidence="3" id="KW-1185">Reference proteome</keyword>
<dbReference type="HOGENOM" id="CLU_647281_0_0_1"/>